<comment type="subcellular location">
    <subcellularLocation>
        <location evidence="1">Cell envelope</location>
    </subcellularLocation>
</comment>
<accession>A0A3L6ZRN6</accession>
<dbReference type="PANTHER" id="PTHR30290">
    <property type="entry name" value="PERIPLASMIC BINDING COMPONENT OF ABC TRANSPORTER"/>
    <property type="match status" value="1"/>
</dbReference>
<dbReference type="GO" id="GO:0043190">
    <property type="term" value="C:ATP-binding cassette (ABC) transporter complex"/>
    <property type="evidence" value="ECO:0007669"/>
    <property type="project" value="InterPro"/>
</dbReference>
<dbReference type="GO" id="GO:1904680">
    <property type="term" value="F:peptide transmembrane transporter activity"/>
    <property type="evidence" value="ECO:0007669"/>
    <property type="project" value="TreeGrafter"/>
</dbReference>
<evidence type="ECO:0000256" key="1">
    <source>
        <dbReference type="ARBA" id="ARBA00004196"/>
    </source>
</evidence>
<sequence length="546" mass="59310">MLRTPAKLLSVATAGVLATMALTACAGGATGPADGAKRVDGGTIEYAHQQEPACVFGGWIEQAYLSYQVLDNLTSLDEDGTPVPWLAEEWSASDDGLTWTFTLKEGVEFTDGSPLTAEAVAYNFDHWLGGGNSTAQVWLDGYYESAEAVDDQTLVVNLSAPYPRLADNLTQSYFAIQSQEALETRTAEENCEAPIGTGAFVVEEWNRGENIVLTRNDDYTSWPANAKHEGPANVERINWRFVADGTTRTSALRADEVDALYDVPAIEWEGLDTAGFDLAKYVTPGRPQQLSFDTVEGPFVDENVRKAFAYSLDRETLVETIGKGVIPFEGNGGVSQSTPGYSQKAADAYSYDIDKANELLDTAGWTETDADGYRTKDGETLDVTLPYGAGSIINAEGASILQGVQEQAKEAGFKVELIPVPQSEFFAGAYSTPEERDISAGYWTAVTAGILHINWRQNLPDSPNYNNDAFYNDPVLEDLILAANSEADLDAQNALYAEAQEYIADHALSIGLYDRLSSLAVSPYLKDVWQENAQGGPVFHDAYFVE</sequence>
<feature type="chain" id="PRO_5017980618" evidence="5">
    <location>
        <begin position="27"/>
        <end position="546"/>
    </location>
</feature>
<keyword evidence="3" id="KW-0813">Transport</keyword>
<dbReference type="AlphaFoldDB" id="A0A3L6ZRN6"/>
<dbReference type="InterPro" id="IPR030678">
    <property type="entry name" value="Peptide/Ni-bd"/>
</dbReference>
<comment type="similarity">
    <text evidence="2">Belongs to the bacterial solute-binding protein 5 family.</text>
</comment>
<dbReference type="PROSITE" id="PS51257">
    <property type="entry name" value="PROKAR_LIPOPROTEIN"/>
    <property type="match status" value="1"/>
</dbReference>
<evidence type="ECO:0000259" key="6">
    <source>
        <dbReference type="Pfam" id="PF00496"/>
    </source>
</evidence>
<comment type="caution">
    <text evidence="7">The sequence shown here is derived from an EMBL/GenBank/DDBJ whole genome shotgun (WGS) entry which is preliminary data.</text>
</comment>
<dbReference type="CDD" id="cd08492">
    <property type="entry name" value="PBP2_NikA_DppA_OppA_like_15"/>
    <property type="match status" value="1"/>
</dbReference>
<dbReference type="InterPro" id="IPR039424">
    <property type="entry name" value="SBP_5"/>
</dbReference>
<dbReference type="GO" id="GO:0042597">
    <property type="term" value="C:periplasmic space"/>
    <property type="evidence" value="ECO:0007669"/>
    <property type="project" value="UniProtKB-ARBA"/>
</dbReference>
<evidence type="ECO:0000256" key="3">
    <source>
        <dbReference type="ARBA" id="ARBA00022448"/>
    </source>
</evidence>
<gene>
    <name evidence="7" type="ORF">D9V29_10700</name>
</gene>
<keyword evidence="8" id="KW-1185">Reference proteome</keyword>
<dbReference type="Gene3D" id="3.10.105.10">
    <property type="entry name" value="Dipeptide-binding Protein, Domain 3"/>
    <property type="match status" value="1"/>
</dbReference>
<organism evidence="7 8">
    <name type="scientific">Mycetocola manganoxydans</name>
    <dbReference type="NCBI Taxonomy" id="699879"/>
    <lineage>
        <taxon>Bacteria</taxon>
        <taxon>Bacillati</taxon>
        <taxon>Actinomycetota</taxon>
        <taxon>Actinomycetes</taxon>
        <taxon>Micrococcales</taxon>
        <taxon>Microbacteriaceae</taxon>
        <taxon>Mycetocola</taxon>
    </lineage>
</organism>
<proteinExistence type="inferred from homology"/>
<dbReference type="InterPro" id="IPR000914">
    <property type="entry name" value="SBP_5_dom"/>
</dbReference>
<dbReference type="Pfam" id="PF00496">
    <property type="entry name" value="SBP_bac_5"/>
    <property type="match status" value="1"/>
</dbReference>
<keyword evidence="4 5" id="KW-0732">Signal</keyword>
<dbReference type="Gene3D" id="3.40.190.10">
    <property type="entry name" value="Periplasmic binding protein-like II"/>
    <property type="match status" value="1"/>
</dbReference>
<dbReference type="GO" id="GO:0015833">
    <property type="term" value="P:peptide transport"/>
    <property type="evidence" value="ECO:0007669"/>
    <property type="project" value="TreeGrafter"/>
</dbReference>
<feature type="signal peptide" evidence="5">
    <location>
        <begin position="1"/>
        <end position="26"/>
    </location>
</feature>
<feature type="domain" description="Solute-binding protein family 5" evidence="6">
    <location>
        <begin position="81"/>
        <end position="465"/>
    </location>
</feature>
<dbReference type="RefSeq" id="WP_121673312.1">
    <property type="nucleotide sequence ID" value="NZ_BMXM01000007.1"/>
</dbReference>
<dbReference type="EMBL" id="RCUV01000011">
    <property type="protein sequence ID" value="RLP70251.1"/>
    <property type="molecule type" value="Genomic_DNA"/>
</dbReference>
<evidence type="ECO:0000313" key="7">
    <source>
        <dbReference type="EMBL" id="RLP70251.1"/>
    </source>
</evidence>
<dbReference type="Proteomes" id="UP000270299">
    <property type="component" value="Unassembled WGS sequence"/>
</dbReference>
<dbReference type="PIRSF" id="PIRSF002741">
    <property type="entry name" value="MppA"/>
    <property type="match status" value="1"/>
</dbReference>
<dbReference type="SUPFAM" id="SSF53850">
    <property type="entry name" value="Periplasmic binding protein-like II"/>
    <property type="match status" value="1"/>
</dbReference>
<dbReference type="PANTHER" id="PTHR30290:SF10">
    <property type="entry name" value="PERIPLASMIC OLIGOPEPTIDE-BINDING PROTEIN-RELATED"/>
    <property type="match status" value="1"/>
</dbReference>
<name>A0A3L6ZRN6_9MICO</name>
<evidence type="ECO:0000256" key="2">
    <source>
        <dbReference type="ARBA" id="ARBA00005695"/>
    </source>
</evidence>
<dbReference type="GO" id="GO:0030313">
    <property type="term" value="C:cell envelope"/>
    <property type="evidence" value="ECO:0007669"/>
    <property type="project" value="UniProtKB-SubCell"/>
</dbReference>
<evidence type="ECO:0000313" key="8">
    <source>
        <dbReference type="Proteomes" id="UP000270299"/>
    </source>
</evidence>
<evidence type="ECO:0000256" key="4">
    <source>
        <dbReference type="ARBA" id="ARBA00022729"/>
    </source>
</evidence>
<dbReference type="OrthoDB" id="5240629at2"/>
<reference evidence="7 8" key="1">
    <citation type="submission" date="2018-10" db="EMBL/GenBank/DDBJ databases">
        <authorList>
            <person name="Li J."/>
        </authorList>
    </citation>
    <scope>NUCLEOTIDE SEQUENCE [LARGE SCALE GENOMIC DNA]</scope>
    <source>
        <strain evidence="7 8">CCTCC AB209002</strain>
    </source>
</reference>
<protein>
    <submittedName>
        <fullName evidence="7">ABC transporter substrate-binding protein</fullName>
    </submittedName>
</protein>
<evidence type="ECO:0000256" key="5">
    <source>
        <dbReference type="SAM" id="SignalP"/>
    </source>
</evidence>